<evidence type="ECO:0000256" key="1">
    <source>
        <dbReference type="SAM" id="Phobius"/>
    </source>
</evidence>
<evidence type="ECO:0000313" key="2">
    <source>
        <dbReference type="EMBL" id="MBB5832107.1"/>
    </source>
</evidence>
<reference evidence="2 3" key="1">
    <citation type="submission" date="2020-08" db="EMBL/GenBank/DDBJ databases">
        <title>Sequencing the genomes of 1000 actinobacteria strains.</title>
        <authorList>
            <person name="Klenk H.-P."/>
        </authorList>
    </citation>
    <scope>NUCLEOTIDE SEQUENCE [LARGE SCALE GENOMIC DNA]</scope>
    <source>
        <strain evidence="2 3">DSM 28796</strain>
    </source>
</reference>
<evidence type="ECO:0000313" key="3">
    <source>
        <dbReference type="Proteomes" id="UP000588158"/>
    </source>
</evidence>
<dbReference type="EMBL" id="JACHLZ010000001">
    <property type="protein sequence ID" value="MBB5832107.1"/>
    <property type="molecule type" value="Genomic_DNA"/>
</dbReference>
<feature type="transmembrane region" description="Helical" evidence="1">
    <location>
        <begin position="47"/>
        <end position="68"/>
    </location>
</feature>
<dbReference type="AlphaFoldDB" id="A0A841ADU5"/>
<gene>
    <name evidence="2" type="ORF">HNR70_001920</name>
</gene>
<accession>A0A841ADU5</accession>
<feature type="transmembrane region" description="Helical" evidence="1">
    <location>
        <begin position="21"/>
        <end position="41"/>
    </location>
</feature>
<dbReference type="RefSeq" id="WP_184325480.1">
    <property type="nucleotide sequence ID" value="NZ_JACHLZ010000001.1"/>
</dbReference>
<keyword evidence="3" id="KW-1185">Reference proteome</keyword>
<protein>
    <submittedName>
        <fullName evidence="2">Uncharacterized protein</fullName>
    </submittedName>
</protein>
<name>A0A841ADU5_9MICO</name>
<keyword evidence="1" id="KW-0812">Transmembrane</keyword>
<comment type="caution">
    <text evidence="2">The sequence shown here is derived from an EMBL/GenBank/DDBJ whole genome shotgun (WGS) entry which is preliminary data.</text>
</comment>
<proteinExistence type="predicted"/>
<keyword evidence="1" id="KW-0472">Membrane</keyword>
<dbReference type="Proteomes" id="UP000588158">
    <property type="component" value="Unassembled WGS sequence"/>
</dbReference>
<organism evidence="2 3">
    <name type="scientific">Brachybacterium aquaticum</name>
    <dbReference type="NCBI Taxonomy" id="1432564"/>
    <lineage>
        <taxon>Bacteria</taxon>
        <taxon>Bacillati</taxon>
        <taxon>Actinomycetota</taxon>
        <taxon>Actinomycetes</taxon>
        <taxon>Micrococcales</taxon>
        <taxon>Dermabacteraceae</taxon>
        <taxon>Brachybacterium</taxon>
    </lineage>
</organism>
<sequence length="72" mass="7366">MTTTHLEDCELRSPKPAMGRPLLFAVMLVLAAAGMLALLVLGPAMPLLTAVGSAAALMGVVVLAWVVAGPRL</sequence>
<keyword evidence="1" id="KW-1133">Transmembrane helix</keyword>